<dbReference type="InterPro" id="IPR020578">
    <property type="entry name" value="Aminotrans_V_PyrdxlP_BS"/>
</dbReference>
<comment type="caution">
    <text evidence="14">The sequence shown here is derived from an EMBL/GenBank/DDBJ whole genome shotgun (WGS) entry which is preliminary data.</text>
</comment>
<keyword evidence="8" id="KW-0663">Pyridoxal phosphate</keyword>
<reference evidence="14 15" key="1">
    <citation type="submission" date="2019-03" db="EMBL/GenBank/DDBJ databases">
        <title>Genomic Encyclopedia of Type Strains, Phase IV (KMG-IV): sequencing the most valuable type-strain genomes for metagenomic binning, comparative biology and taxonomic classification.</title>
        <authorList>
            <person name="Goeker M."/>
        </authorList>
    </citation>
    <scope>NUCLEOTIDE SEQUENCE [LARGE SCALE GENOMIC DNA]</scope>
    <source>
        <strain evidence="14 15">DSM 9035</strain>
    </source>
</reference>
<protein>
    <recommendedName>
        <fullName evidence="5">Cysteine desulfurase</fullName>
        <ecNumber evidence="4">2.8.1.7</ecNumber>
    </recommendedName>
</protein>
<dbReference type="EMBL" id="SMAI01000010">
    <property type="protein sequence ID" value="TCT03218.1"/>
    <property type="molecule type" value="Genomic_DNA"/>
</dbReference>
<dbReference type="InterPro" id="IPR015421">
    <property type="entry name" value="PyrdxlP-dep_Trfase_major"/>
</dbReference>
<dbReference type="PROSITE" id="PS00595">
    <property type="entry name" value="AA_TRANSFER_CLASS_5"/>
    <property type="match status" value="1"/>
</dbReference>
<dbReference type="InterPro" id="IPR015422">
    <property type="entry name" value="PyrdxlP-dep_Trfase_small"/>
</dbReference>
<evidence type="ECO:0000256" key="6">
    <source>
        <dbReference type="ARBA" id="ARBA00022679"/>
    </source>
</evidence>
<accession>A0A4V2UXE6</accession>
<evidence type="ECO:0000313" key="15">
    <source>
        <dbReference type="Proteomes" id="UP000294664"/>
    </source>
</evidence>
<evidence type="ECO:0000256" key="5">
    <source>
        <dbReference type="ARBA" id="ARBA00013558"/>
    </source>
</evidence>
<evidence type="ECO:0000256" key="2">
    <source>
        <dbReference type="ARBA" id="ARBA00003120"/>
    </source>
</evidence>
<name>A0A4V2UXE6_9HYPH</name>
<dbReference type="InterPro" id="IPR015424">
    <property type="entry name" value="PyrdxlP-dep_Trfase"/>
</dbReference>
<dbReference type="Pfam" id="PF00266">
    <property type="entry name" value="Aminotran_5"/>
    <property type="match status" value="1"/>
</dbReference>
<dbReference type="SUPFAM" id="SSF53383">
    <property type="entry name" value="PLP-dependent transferases"/>
    <property type="match status" value="1"/>
</dbReference>
<comment type="catalytic activity">
    <reaction evidence="11">
        <text>(sulfur carrier)-H + L-cysteine = (sulfur carrier)-SH + L-alanine</text>
        <dbReference type="Rhea" id="RHEA:43892"/>
        <dbReference type="Rhea" id="RHEA-COMP:14737"/>
        <dbReference type="Rhea" id="RHEA-COMP:14739"/>
        <dbReference type="ChEBI" id="CHEBI:29917"/>
        <dbReference type="ChEBI" id="CHEBI:35235"/>
        <dbReference type="ChEBI" id="CHEBI:57972"/>
        <dbReference type="ChEBI" id="CHEBI:64428"/>
        <dbReference type="EC" id="2.8.1.7"/>
    </reaction>
</comment>
<evidence type="ECO:0000259" key="13">
    <source>
        <dbReference type="Pfam" id="PF00266"/>
    </source>
</evidence>
<dbReference type="Gene3D" id="1.10.260.50">
    <property type="match status" value="1"/>
</dbReference>
<organism evidence="14 15">
    <name type="scientific">Aquabacter spiritensis</name>
    <dbReference type="NCBI Taxonomy" id="933073"/>
    <lineage>
        <taxon>Bacteria</taxon>
        <taxon>Pseudomonadati</taxon>
        <taxon>Pseudomonadota</taxon>
        <taxon>Alphaproteobacteria</taxon>
        <taxon>Hyphomicrobiales</taxon>
        <taxon>Xanthobacteraceae</taxon>
        <taxon>Aquabacter</taxon>
    </lineage>
</organism>
<dbReference type="EC" id="2.8.1.7" evidence="4"/>
<evidence type="ECO:0000256" key="3">
    <source>
        <dbReference type="ARBA" id="ARBA00006490"/>
    </source>
</evidence>
<evidence type="ECO:0000313" key="14">
    <source>
        <dbReference type="EMBL" id="TCT03218.1"/>
    </source>
</evidence>
<evidence type="ECO:0000256" key="7">
    <source>
        <dbReference type="ARBA" id="ARBA00022723"/>
    </source>
</evidence>
<keyword evidence="7" id="KW-0479">Metal-binding</keyword>
<dbReference type="InterPro" id="IPR000192">
    <property type="entry name" value="Aminotrans_V_dom"/>
</dbReference>
<comment type="cofactor">
    <cofactor evidence="1 12">
        <name>pyridoxal 5'-phosphate</name>
        <dbReference type="ChEBI" id="CHEBI:597326"/>
    </cofactor>
</comment>
<dbReference type="RefSeq" id="WP_132032994.1">
    <property type="nucleotide sequence ID" value="NZ_SMAI01000010.1"/>
</dbReference>
<sequence>MNGAALDRPARRVFLDHNATTPLRPAARAAMLDVLAASGNASSVHADGRAARGVVEAARTAVARLVGAPSAAIVFTSGATEANALVLHPDLEIAGQNQACDVLVTSAVEHPSVLRGHRFPIAQVESIPVDADGRLVLDALEQVLAGHAAAGRRALVSLMLANNETGVIQPVTAASALAHAHGAVMHCDAVQAPGRMSLDMATLGVDFLTISSHKIGGPQGAGALVAAHPHSRPRVPLIAGGGQERGLRAGTENVAAIAGFGAAAVICAAQGGEEAGRLRGLRDRLEKEIVERFQGSQVAGAGVERLPNTTSVIFAGLKAETLVIALDLAHVSVSAGSACSSGKVGPSHVLAAMGVGDAAAGGAIRLSLGWSSCDEDVDVAIAALGRVVPRLLNRPVRAA</sequence>
<keyword evidence="15" id="KW-1185">Reference proteome</keyword>
<dbReference type="PIRSF" id="PIRSF005572">
    <property type="entry name" value="NifS"/>
    <property type="match status" value="1"/>
</dbReference>
<dbReference type="Gene3D" id="3.40.640.10">
    <property type="entry name" value="Type I PLP-dependent aspartate aminotransferase-like (Major domain)"/>
    <property type="match status" value="1"/>
</dbReference>
<evidence type="ECO:0000256" key="4">
    <source>
        <dbReference type="ARBA" id="ARBA00012239"/>
    </source>
</evidence>
<dbReference type="Proteomes" id="UP000294664">
    <property type="component" value="Unassembled WGS sequence"/>
</dbReference>
<evidence type="ECO:0000256" key="10">
    <source>
        <dbReference type="ARBA" id="ARBA00023014"/>
    </source>
</evidence>
<dbReference type="GO" id="GO:0031071">
    <property type="term" value="F:cysteine desulfurase activity"/>
    <property type="evidence" value="ECO:0007669"/>
    <property type="project" value="UniProtKB-EC"/>
</dbReference>
<dbReference type="GO" id="GO:0051536">
    <property type="term" value="F:iron-sulfur cluster binding"/>
    <property type="evidence" value="ECO:0007669"/>
    <property type="project" value="UniProtKB-KW"/>
</dbReference>
<evidence type="ECO:0000256" key="1">
    <source>
        <dbReference type="ARBA" id="ARBA00001933"/>
    </source>
</evidence>
<dbReference type="Gene3D" id="3.90.1150.10">
    <property type="entry name" value="Aspartate Aminotransferase, domain 1"/>
    <property type="match status" value="1"/>
</dbReference>
<dbReference type="AlphaFoldDB" id="A0A4V2UXE6"/>
<dbReference type="InterPro" id="IPR016454">
    <property type="entry name" value="Cysteine_dSase"/>
</dbReference>
<dbReference type="GO" id="GO:0046872">
    <property type="term" value="F:metal ion binding"/>
    <property type="evidence" value="ECO:0007669"/>
    <property type="project" value="UniProtKB-KW"/>
</dbReference>
<dbReference type="PANTHER" id="PTHR11601">
    <property type="entry name" value="CYSTEINE DESULFURYLASE FAMILY MEMBER"/>
    <property type="match status" value="1"/>
</dbReference>
<dbReference type="OrthoDB" id="9808002at2"/>
<keyword evidence="9" id="KW-0408">Iron</keyword>
<feature type="domain" description="Aminotransferase class V" evidence="13">
    <location>
        <begin position="13"/>
        <end position="378"/>
    </location>
</feature>
<evidence type="ECO:0000256" key="11">
    <source>
        <dbReference type="ARBA" id="ARBA00050776"/>
    </source>
</evidence>
<gene>
    <name evidence="14" type="ORF">EDC64_11081</name>
</gene>
<comment type="function">
    <text evidence="2">Catalyzes the removal of elemental sulfur atoms from cysteine to produce alanine. Seems to participate in the biosynthesis of the nitrogenase metalloclusters by providing the inorganic sulfur required for the Fe-S core formation.</text>
</comment>
<evidence type="ECO:0000256" key="9">
    <source>
        <dbReference type="ARBA" id="ARBA00023004"/>
    </source>
</evidence>
<keyword evidence="10" id="KW-0411">Iron-sulfur</keyword>
<dbReference type="PANTHER" id="PTHR11601:SF34">
    <property type="entry name" value="CYSTEINE DESULFURASE"/>
    <property type="match status" value="1"/>
</dbReference>
<proteinExistence type="inferred from homology"/>
<evidence type="ECO:0000256" key="12">
    <source>
        <dbReference type="RuleBase" id="RU004504"/>
    </source>
</evidence>
<comment type="similarity">
    <text evidence="3">Belongs to the class-V pyridoxal-phosphate-dependent aminotransferase family. NifS/IscS subfamily.</text>
</comment>
<keyword evidence="6" id="KW-0808">Transferase</keyword>
<evidence type="ECO:0000256" key="8">
    <source>
        <dbReference type="ARBA" id="ARBA00022898"/>
    </source>
</evidence>